<dbReference type="EMBL" id="JANRMS010000722">
    <property type="protein sequence ID" value="KAJ3535284.1"/>
    <property type="molecule type" value="Genomic_DNA"/>
</dbReference>
<evidence type="ECO:0000313" key="2">
    <source>
        <dbReference type="Proteomes" id="UP001148629"/>
    </source>
</evidence>
<name>A0ACC1SAC0_9HYPO</name>
<protein>
    <submittedName>
        <fullName evidence="1">Uncharacterized protein</fullName>
    </submittedName>
</protein>
<gene>
    <name evidence="1" type="ORF">NM208_g7198</name>
</gene>
<proteinExistence type="predicted"/>
<sequence length="518" mass="59222">MGGRDVYCALCGAVTGAIYWHTQEEEEEEPENCYDSSVISPSDLSWLSDVKLLVEDPDSSDVYFTNRATYTDYGGFDCEPTHGEPHFSLRTFVNSYLVSYLLELIFDGRYEVDYETPISFPVHDACIHELRQILAPNILDVEALYTVFQSLFEDDGLHDCLNLDYGGAEAFMMQYWVVDRGAEEFVTSPISTTELRRWYGSVMGILSERGVQEPMIQFGPDSSSDPFSQMPSELLLQMMEHMTMAEACSWREASRSVARLVVGRSFWEFKFRQDMPWVYDFVEPAQQLNWESFYKAVYKAANTKDVHKNRALANRRRIWGILSRILPMYEEAEALIEKRRSQPPPTFADAVRTPPFPSTFDPETTNSRDLVLIRDFDDLENCQHKLVFTWDDIGILRNVDVSYKPGIITPYHTNKDRVLFPSNGWPTGFLITTGRPEGTMFDSCIFDVICYFSNDQPERLQYMEGVNHDVHARPGHFIVGLTVFKNTSGIVVGLGLIEQPVSKVVDVMGQRVLTEPVP</sequence>
<keyword evidence="2" id="KW-1185">Reference proteome</keyword>
<comment type="caution">
    <text evidence="1">The sequence shown here is derived from an EMBL/GenBank/DDBJ whole genome shotgun (WGS) entry which is preliminary data.</text>
</comment>
<dbReference type="Proteomes" id="UP001148629">
    <property type="component" value="Unassembled WGS sequence"/>
</dbReference>
<reference evidence="1" key="1">
    <citation type="submission" date="2022-08" db="EMBL/GenBank/DDBJ databases">
        <title>Genome Sequence of Fusarium decemcellulare.</title>
        <authorList>
            <person name="Buettner E."/>
        </authorList>
    </citation>
    <scope>NUCLEOTIDE SEQUENCE</scope>
    <source>
        <strain evidence="1">Babe19</strain>
    </source>
</reference>
<organism evidence="1 2">
    <name type="scientific">Fusarium decemcellulare</name>
    <dbReference type="NCBI Taxonomy" id="57161"/>
    <lineage>
        <taxon>Eukaryota</taxon>
        <taxon>Fungi</taxon>
        <taxon>Dikarya</taxon>
        <taxon>Ascomycota</taxon>
        <taxon>Pezizomycotina</taxon>
        <taxon>Sordariomycetes</taxon>
        <taxon>Hypocreomycetidae</taxon>
        <taxon>Hypocreales</taxon>
        <taxon>Nectriaceae</taxon>
        <taxon>Fusarium</taxon>
        <taxon>Fusarium decemcellulare species complex</taxon>
    </lineage>
</organism>
<evidence type="ECO:0000313" key="1">
    <source>
        <dbReference type="EMBL" id="KAJ3535284.1"/>
    </source>
</evidence>
<accession>A0ACC1SAC0</accession>